<dbReference type="InterPro" id="IPR027417">
    <property type="entry name" value="P-loop_NTPase"/>
</dbReference>
<evidence type="ECO:0000313" key="4">
    <source>
        <dbReference type="EMBL" id="OFV68686.1"/>
    </source>
</evidence>
<dbReference type="InterPro" id="IPR010674">
    <property type="entry name" value="NOG1_Rossman_fold_dom"/>
</dbReference>
<protein>
    <submittedName>
        <fullName evidence="4">GTPase</fullName>
    </submittedName>
</protein>
<evidence type="ECO:0000256" key="1">
    <source>
        <dbReference type="ARBA" id="ARBA00022741"/>
    </source>
</evidence>
<reference evidence="4" key="1">
    <citation type="submission" date="2016-05" db="EMBL/GenBank/DDBJ databases">
        <title>Microbial consortia oxidize butane by reversing methanogenesis.</title>
        <authorList>
            <person name="Laso-Perez R."/>
            <person name="Richter M."/>
            <person name="Wegener G."/>
            <person name="Musat F."/>
        </authorList>
    </citation>
    <scope>NUCLEOTIDE SEQUENCE [LARGE SCALE GENOMIC DNA]</scope>
    <source>
        <strain evidence="4">BOX2</strain>
    </source>
</reference>
<dbReference type="PANTHER" id="PTHR45759">
    <property type="entry name" value="NUCLEOLAR GTP-BINDING PROTEIN 1"/>
    <property type="match status" value="1"/>
</dbReference>
<evidence type="ECO:0000313" key="5">
    <source>
        <dbReference type="Proteomes" id="UP000186940"/>
    </source>
</evidence>
<dbReference type="PROSITE" id="PS51710">
    <property type="entry name" value="G_OBG"/>
    <property type="match status" value="1"/>
</dbReference>
<dbReference type="Pfam" id="PF06858">
    <property type="entry name" value="NOG1"/>
    <property type="match status" value="1"/>
</dbReference>
<dbReference type="PRINTS" id="PR00326">
    <property type="entry name" value="GTP1OBG"/>
</dbReference>
<dbReference type="InterPro" id="IPR041623">
    <property type="entry name" value="NOG1_N"/>
</dbReference>
<dbReference type="AlphaFoldDB" id="A0A1F2PDH0"/>
<comment type="caution">
    <text evidence="4">The sequence shown here is derived from an EMBL/GenBank/DDBJ whole genome shotgun (WGS) entry which is preliminary data.</text>
</comment>
<accession>A0A1F2PDH0</accession>
<evidence type="ECO:0000259" key="3">
    <source>
        <dbReference type="PROSITE" id="PS51710"/>
    </source>
</evidence>
<dbReference type="EMBL" id="LYOS01000001">
    <property type="protein sequence ID" value="OFV68686.1"/>
    <property type="molecule type" value="Genomic_DNA"/>
</dbReference>
<name>A0A1F2PDH0_9EURY</name>
<dbReference type="GO" id="GO:0005525">
    <property type="term" value="F:GTP binding"/>
    <property type="evidence" value="ECO:0007669"/>
    <property type="project" value="UniProtKB-KW"/>
</dbReference>
<dbReference type="STRING" id="1838285.SCAL_000362"/>
<keyword evidence="2" id="KW-0342">GTP-binding</keyword>
<dbReference type="Pfam" id="PF17835">
    <property type="entry name" value="NOG1_N"/>
    <property type="match status" value="1"/>
</dbReference>
<keyword evidence="1" id="KW-0547">Nucleotide-binding</keyword>
<dbReference type="InterPro" id="IPR031167">
    <property type="entry name" value="G_OBG"/>
</dbReference>
<dbReference type="Gene3D" id="1.20.120.1190">
    <property type="match status" value="1"/>
</dbReference>
<dbReference type="Proteomes" id="UP000186940">
    <property type="component" value="Unassembled WGS sequence"/>
</dbReference>
<dbReference type="InterPro" id="IPR006073">
    <property type="entry name" value="GTP-bd"/>
</dbReference>
<keyword evidence="5" id="KW-1185">Reference proteome</keyword>
<evidence type="ECO:0000256" key="2">
    <source>
        <dbReference type="ARBA" id="ARBA00023134"/>
    </source>
</evidence>
<dbReference type="PATRIC" id="fig|1838285.3.peg.366"/>
<organism evidence="4 5">
    <name type="scientific">Candidatus Syntropharchaeum caldarium</name>
    <dbReference type="NCBI Taxonomy" id="1838285"/>
    <lineage>
        <taxon>Archaea</taxon>
        <taxon>Methanobacteriati</taxon>
        <taxon>Methanobacteriota</taxon>
        <taxon>Stenosarchaea group</taxon>
        <taxon>Methanomicrobia</taxon>
        <taxon>Methanosarcinales</taxon>
        <taxon>ANME-2 cluster</taxon>
        <taxon>Candidatus Syntropharchaeum</taxon>
    </lineage>
</organism>
<dbReference type="CDD" id="cd01897">
    <property type="entry name" value="NOG"/>
    <property type="match status" value="1"/>
</dbReference>
<dbReference type="SUPFAM" id="SSF52540">
    <property type="entry name" value="P-loop containing nucleoside triphosphate hydrolases"/>
    <property type="match status" value="1"/>
</dbReference>
<dbReference type="Gene3D" id="3.40.50.300">
    <property type="entry name" value="P-loop containing nucleotide triphosphate hydrolases"/>
    <property type="match status" value="1"/>
</dbReference>
<feature type="domain" description="OBG-type G" evidence="3">
    <location>
        <begin position="162"/>
        <end position="322"/>
    </location>
</feature>
<sequence>MEHEIKFENPYSRIPTILSSDELVDKAFRRAKRAKRGKRSSRAGERTMLLTASNILSDNLKNIIRNFPSLNNIPPFFIELTDLLVGVERLKIALGSIDWAANKINEISRRSLREMRRTDPVIVRKRAFGRIGSIMREISEDIDLLSDTRELFRKLPSFRDCPTAAVAGFANVGKSSFVRLISSANPQIAAYPFTTKETSVGEIRKGGEIYQIIDTPGLLDRPLDERNKIEMQAILALKNLTDLIIFIIDPSGTCGYSIEEQIRLLEEIRSDFDLPIVVISNKADLGVEFEGSALAVSATTGAGINEARDLIIEELDRLKSDQ</sequence>
<proteinExistence type="predicted"/>
<gene>
    <name evidence="4" type="ORF">SCAL_000362</name>
</gene>